<dbReference type="InterPro" id="IPR011990">
    <property type="entry name" value="TPR-like_helical_dom_sf"/>
</dbReference>
<dbReference type="Gene3D" id="3.40.50.300">
    <property type="entry name" value="P-loop containing nucleotide triphosphate hydrolases"/>
    <property type="match status" value="1"/>
</dbReference>
<proteinExistence type="predicted"/>
<dbReference type="SUPFAM" id="SSF48452">
    <property type="entry name" value="TPR-like"/>
    <property type="match status" value="2"/>
</dbReference>
<dbReference type="PRINTS" id="PR00364">
    <property type="entry name" value="DISEASERSIST"/>
</dbReference>
<dbReference type="PANTHER" id="PTHR47691:SF3">
    <property type="entry name" value="HTH-TYPE TRANSCRIPTIONAL REGULATOR RV0890C-RELATED"/>
    <property type="match status" value="1"/>
</dbReference>
<keyword evidence="1" id="KW-0802">TPR repeat</keyword>
<sequence>MGDDLTDAGLRANDVTSTQQLAQILRQLRRRDARRRGEPELTYRQLAARTGWSIGLLAGYFGGDILPPTDRFDVLVELLGAAPGERGVLATARDRVHETRRRPRPPAPVRPVPRQLPAVSFRLAGRTAHLAELHRLARGDDEDDGGATGRIAVVSGTAGVGKTTLAVHWAHLVAARFPDGQLFVNLRGFDPERPPADPAEAVCDILDALGVAVDARPGSTTAQANLCRSILADRRVLLVLDNARDAEQVRPLLPGAPGCFTLVTSRTQLTGLIAVEGAHRVILDLMPLDEARDLLAHRLGAQRVAAEPGVADEIIDGCARLPLALTVVAARASARPAFPLAAVAEELHRARGSLDPFTGSDAAADARAAFTCSYEHLTAAAATTFRRLGGHCGPDLTAPAAASLTGLSLAGVRPALAELAHAHLIIEHVPGRYTMHDLLRTFAVEQAQRLDTDHDRGAAVERMLDHYLHTAYAAAVLMYPARDRIAVTERRADTTPERLPDREAAHRWLGREHRVLINAVTQAATAGFDTHAWQLAWALSDFLDWSGYWHDFAAVQRAALDAAERSADLVGQVHAGRYAARACIRLGRDDEARTRLDHAIELCQAIDEPAVEAGCRINLSLTLERDADHRGALAHSLRALELFRVADHESGYALSLGIVGWYHALLGDYDHALDCCRRALDLQRHLGGEMPSTLDSRGFAYHKVGRHAEAVASYERAIELYRDAGNRYYEADTLVHLGDCHCAAGAAGLAVQAWRRALDILDDLHHPAAADLRLRVDGADRLA</sequence>
<dbReference type="InterPro" id="IPR027417">
    <property type="entry name" value="P-loop_NTPase"/>
</dbReference>
<reference evidence="4 5" key="1">
    <citation type="journal article" date="2019" name="Int. J. Syst. Evol. Microbiol.">
        <title>The Global Catalogue of Microorganisms (GCM) 10K type strain sequencing project: providing services to taxonomists for standard genome sequencing and annotation.</title>
        <authorList>
            <consortium name="The Broad Institute Genomics Platform"/>
            <consortium name="The Broad Institute Genome Sequencing Center for Infectious Disease"/>
            <person name="Wu L."/>
            <person name="Ma J."/>
        </authorList>
    </citation>
    <scope>NUCLEOTIDE SEQUENCE [LARGE SCALE GENOMIC DNA]</scope>
    <source>
        <strain evidence="4 5">JCM 15933</strain>
    </source>
</reference>
<dbReference type="Gene3D" id="1.25.40.10">
    <property type="entry name" value="Tetratricopeptide repeat domain"/>
    <property type="match status" value="2"/>
</dbReference>
<evidence type="ECO:0000313" key="4">
    <source>
        <dbReference type="EMBL" id="GAA1501107.1"/>
    </source>
</evidence>
<organism evidence="4 5">
    <name type="scientific">Dactylosporangium maewongense</name>
    <dbReference type="NCBI Taxonomy" id="634393"/>
    <lineage>
        <taxon>Bacteria</taxon>
        <taxon>Bacillati</taxon>
        <taxon>Actinomycetota</taxon>
        <taxon>Actinomycetes</taxon>
        <taxon>Micromonosporales</taxon>
        <taxon>Micromonosporaceae</taxon>
        <taxon>Dactylosporangium</taxon>
    </lineage>
</organism>
<dbReference type="InterPro" id="IPR001387">
    <property type="entry name" value="Cro/C1-type_HTH"/>
</dbReference>
<dbReference type="PANTHER" id="PTHR47691">
    <property type="entry name" value="REGULATOR-RELATED"/>
    <property type="match status" value="1"/>
</dbReference>
<dbReference type="Pfam" id="PF13424">
    <property type="entry name" value="TPR_12"/>
    <property type="match status" value="1"/>
</dbReference>
<feature type="domain" description="HTH cro/C1-type" evidence="3">
    <location>
        <begin position="24"/>
        <end position="86"/>
    </location>
</feature>
<evidence type="ECO:0000256" key="1">
    <source>
        <dbReference type="PROSITE-ProRule" id="PRU00339"/>
    </source>
</evidence>
<dbReference type="PROSITE" id="PS50005">
    <property type="entry name" value="TPR"/>
    <property type="match status" value="1"/>
</dbReference>
<evidence type="ECO:0000259" key="3">
    <source>
        <dbReference type="SMART" id="SM00530"/>
    </source>
</evidence>
<dbReference type="SMART" id="SM00028">
    <property type="entry name" value="TPR"/>
    <property type="match status" value="3"/>
</dbReference>
<evidence type="ECO:0000313" key="5">
    <source>
        <dbReference type="Proteomes" id="UP001501470"/>
    </source>
</evidence>
<protein>
    <recommendedName>
        <fullName evidence="3">HTH cro/C1-type domain-containing protein</fullName>
    </recommendedName>
</protein>
<evidence type="ECO:0000256" key="2">
    <source>
        <dbReference type="SAM" id="MobiDB-lite"/>
    </source>
</evidence>
<dbReference type="InterPro" id="IPR019734">
    <property type="entry name" value="TPR_rpt"/>
</dbReference>
<comment type="caution">
    <text evidence="4">The sequence shown here is derived from an EMBL/GenBank/DDBJ whole genome shotgun (WGS) entry which is preliminary data.</text>
</comment>
<dbReference type="SUPFAM" id="SSF52540">
    <property type="entry name" value="P-loop containing nucleoside triphosphate hydrolases"/>
    <property type="match status" value="1"/>
</dbReference>
<feature type="region of interest" description="Disordered" evidence="2">
    <location>
        <begin position="93"/>
        <end position="113"/>
    </location>
</feature>
<accession>A0ABN1ZMD5</accession>
<dbReference type="SMART" id="SM00530">
    <property type="entry name" value="HTH_XRE"/>
    <property type="match status" value="1"/>
</dbReference>
<keyword evidence="5" id="KW-1185">Reference proteome</keyword>
<feature type="repeat" description="TPR" evidence="1">
    <location>
        <begin position="691"/>
        <end position="724"/>
    </location>
</feature>
<dbReference type="Pfam" id="PF13560">
    <property type="entry name" value="HTH_31"/>
    <property type="match status" value="1"/>
</dbReference>
<dbReference type="EMBL" id="BAAAQD010000001">
    <property type="protein sequence ID" value="GAA1501107.1"/>
    <property type="molecule type" value="Genomic_DNA"/>
</dbReference>
<name>A0ABN1ZMD5_9ACTN</name>
<gene>
    <name evidence="4" type="ORF">GCM10009827_009160</name>
</gene>
<dbReference type="Proteomes" id="UP001501470">
    <property type="component" value="Unassembled WGS sequence"/>
</dbReference>
<dbReference type="RefSeq" id="WP_344499778.1">
    <property type="nucleotide sequence ID" value="NZ_BAAAQD010000001.1"/>
</dbReference>